<dbReference type="GO" id="GO:0005634">
    <property type="term" value="C:nucleus"/>
    <property type="evidence" value="ECO:0007669"/>
    <property type="project" value="UniProtKB-SubCell"/>
</dbReference>
<dbReference type="InterPro" id="IPR012935">
    <property type="entry name" value="NuBaID_N"/>
</dbReference>
<keyword evidence="10" id="KW-1185">Reference proteome</keyword>
<organism evidence="9 10">
    <name type="scientific">Cryomyces minteri</name>
    <dbReference type="NCBI Taxonomy" id="331657"/>
    <lineage>
        <taxon>Eukaryota</taxon>
        <taxon>Fungi</taxon>
        <taxon>Dikarya</taxon>
        <taxon>Ascomycota</taxon>
        <taxon>Pezizomycotina</taxon>
        <taxon>Dothideomycetes</taxon>
        <taxon>Dothideomycetes incertae sedis</taxon>
        <taxon>Cryomyces</taxon>
    </lineage>
</organism>
<keyword evidence="3" id="KW-0863">Zinc-finger</keyword>
<dbReference type="Pfam" id="PF08600">
    <property type="entry name" value="NuBaID_C"/>
    <property type="match status" value="1"/>
</dbReference>
<evidence type="ECO:0008006" key="11">
    <source>
        <dbReference type="Google" id="ProtNLM"/>
    </source>
</evidence>
<feature type="region of interest" description="Disordered" evidence="6">
    <location>
        <begin position="397"/>
        <end position="430"/>
    </location>
</feature>
<name>A0A4U0XS26_9PEZI</name>
<feature type="compositionally biased region" description="Low complexity" evidence="6">
    <location>
        <begin position="47"/>
        <end position="66"/>
    </location>
</feature>
<protein>
    <recommendedName>
        <fullName evidence="11">C3HC-type domain-containing protein</fullName>
    </recommendedName>
</protein>
<dbReference type="OrthoDB" id="2592092at2759"/>
<feature type="domain" description="C3HC-type" evidence="7">
    <location>
        <begin position="86"/>
        <end position="228"/>
    </location>
</feature>
<accession>A0A4U0XS26</accession>
<feature type="domain" description="NuBaID C-terminal" evidence="8">
    <location>
        <begin position="278"/>
        <end position="365"/>
    </location>
</feature>
<sequence>MAVALTTSKRKFNKLLDSLTSSSQTSLATLQDVPSTSTPQAKRPRTSTESSNSIRSASTSITTRPTAKLKATVADTPPRPAPNYAPWNQAAFLARLRTFSDVKTWSPKPDSVNEVVWAKRGWICEALNRVACKGGCEARLVVQLRPKRKNADGEDIDGSEDYSIEVEEELVQRYERLVVEGHAEDCLWRKAGGCKEDIMRLSLVRESVWKDDLRERCRSLQDVQEDLRDTKTKPGVTDLVPLLQTLDESSSCEMGTSTATVDITEASGSSQPKILTPALFGWRGAVEASNPILACATCFQRVGLWLYHRPRNQSLDSAEHDDDLFVLDLVHKHREHCPWRNSETQCGVGKSEGLAGWEILVGNVRLSIRPSSTNNNTAGSAVPVTDSAASDPVENAIPHTDTGTDDGAFVETPHKSRQEIEGEDKARDSRLRKLRRALSLKTTMAKLKKKG</sequence>
<evidence type="ECO:0000256" key="2">
    <source>
        <dbReference type="ARBA" id="ARBA00022723"/>
    </source>
</evidence>
<dbReference type="PANTHER" id="PTHR15835">
    <property type="entry name" value="NUCLEAR-INTERACTING PARTNER OF ALK"/>
    <property type="match status" value="1"/>
</dbReference>
<evidence type="ECO:0000259" key="8">
    <source>
        <dbReference type="Pfam" id="PF08600"/>
    </source>
</evidence>
<evidence type="ECO:0000256" key="6">
    <source>
        <dbReference type="SAM" id="MobiDB-lite"/>
    </source>
</evidence>
<keyword evidence="5" id="KW-0539">Nucleus</keyword>
<proteinExistence type="predicted"/>
<dbReference type="STRING" id="331657.A0A4U0XS26"/>
<dbReference type="GO" id="GO:0008270">
    <property type="term" value="F:zinc ion binding"/>
    <property type="evidence" value="ECO:0007669"/>
    <property type="project" value="UniProtKB-KW"/>
</dbReference>
<evidence type="ECO:0000256" key="5">
    <source>
        <dbReference type="ARBA" id="ARBA00023242"/>
    </source>
</evidence>
<dbReference type="Proteomes" id="UP000308768">
    <property type="component" value="Unassembled WGS sequence"/>
</dbReference>
<dbReference type="AlphaFoldDB" id="A0A4U0XS26"/>
<dbReference type="InterPro" id="IPR013909">
    <property type="entry name" value="NuBaID_C"/>
</dbReference>
<comment type="subcellular location">
    <subcellularLocation>
        <location evidence="1">Nucleus</location>
    </subcellularLocation>
</comment>
<evidence type="ECO:0000256" key="1">
    <source>
        <dbReference type="ARBA" id="ARBA00004123"/>
    </source>
</evidence>
<gene>
    <name evidence="9" type="ORF">B0A49_03683</name>
</gene>
<keyword evidence="4" id="KW-0862">Zinc</keyword>
<keyword evidence="2" id="KW-0479">Metal-binding</keyword>
<evidence type="ECO:0000259" key="7">
    <source>
        <dbReference type="Pfam" id="PF07967"/>
    </source>
</evidence>
<reference evidence="9 10" key="1">
    <citation type="submission" date="2017-03" db="EMBL/GenBank/DDBJ databases">
        <title>Genomes of endolithic fungi from Antarctica.</title>
        <authorList>
            <person name="Coleine C."/>
            <person name="Masonjones S."/>
            <person name="Stajich J.E."/>
        </authorList>
    </citation>
    <scope>NUCLEOTIDE SEQUENCE [LARGE SCALE GENOMIC DNA]</scope>
    <source>
        <strain evidence="9 10">CCFEE 5187</strain>
    </source>
</reference>
<dbReference type="PANTHER" id="PTHR15835:SF6">
    <property type="entry name" value="ZINC FINGER C3HC-TYPE PROTEIN 1"/>
    <property type="match status" value="1"/>
</dbReference>
<evidence type="ECO:0000313" key="10">
    <source>
        <dbReference type="Proteomes" id="UP000308768"/>
    </source>
</evidence>
<feature type="region of interest" description="Disordered" evidence="6">
    <location>
        <begin position="26"/>
        <end position="84"/>
    </location>
</feature>
<dbReference type="Pfam" id="PF07967">
    <property type="entry name" value="zf-C3HC"/>
    <property type="match status" value="1"/>
</dbReference>
<dbReference type="EMBL" id="NAJN01000106">
    <property type="protein sequence ID" value="TKA79266.1"/>
    <property type="molecule type" value="Genomic_DNA"/>
</dbReference>
<evidence type="ECO:0000256" key="3">
    <source>
        <dbReference type="ARBA" id="ARBA00022771"/>
    </source>
</evidence>
<feature type="compositionally biased region" description="Basic and acidic residues" evidence="6">
    <location>
        <begin position="412"/>
        <end position="430"/>
    </location>
</feature>
<comment type="caution">
    <text evidence="9">The sequence shown here is derived from an EMBL/GenBank/DDBJ whole genome shotgun (WGS) entry which is preliminary data.</text>
</comment>
<evidence type="ECO:0000256" key="4">
    <source>
        <dbReference type="ARBA" id="ARBA00022833"/>
    </source>
</evidence>
<evidence type="ECO:0000313" key="9">
    <source>
        <dbReference type="EMBL" id="TKA79266.1"/>
    </source>
</evidence>